<proteinExistence type="predicted"/>
<evidence type="ECO:0000313" key="3">
    <source>
        <dbReference type="Proteomes" id="UP000478052"/>
    </source>
</evidence>
<dbReference type="Pfam" id="PF12762">
    <property type="entry name" value="DDE_Tnp_IS1595"/>
    <property type="match status" value="1"/>
</dbReference>
<dbReference type="InterPro" id="IPR053164">
    <property type="entry name" value="IS1016-like_transposase"/>
</dbReference>
<dbReference type="PANTHER" id="PTHR47163:SF2">
    <property type="entry name" value="SI:DKEY-17M8.2"/>
    <property type="match status" value="1"/>
</dbReference>
<protein>
    <recommendedName>
        <fullName evidence="1">ISXO2-like transposase domain-containing protein</fullName>
    </recommendedName>
</protein>
<dbReference type="EMBL" id="VUJU01009825">
    <property type="protein sequence ID" value="KAF0717392.1"/>
    <property type="molecule type" value="Genomic_DNA"/>
</dbReference>
<dbReference type="OrthoDB" id="6611384at2759"/>
<evidence type="ECO:0000259" key="1">
    <source>
        <dbReference type="Pfam" id="PF12762"/>
    </source>
</evidence>
<gene>
    <name evidence="2" type="ORF">FWK35_00037671</name>
</gene>
<dbReference type="InterPro" id="IPR024445">
    <property type="entry name" value="Tnp_ISXO2-like"/>
</dbReference>
<dbReference type="Proteomes" id="UP000478052">
    <property type="component" value="Unassembled WGS sequence"/>
</dbReference>
<sequence length="238" mass="28069">MAAEKHINLLDLKEWSDLNDGLGLITKLQEYGILPTEQKCLRGHFMKLVKDQSTIDKYKWICREKVGGKKGKKTCNYSLSLRHKTFFYKSHLSLLTISGFVYLWAMNCKFLVMRLQLRLTDKTLTDWSLFCREVTYDMMVINKTKLGEYGHIVEIDESKFGRRKHHRGHRVEGQWVFGGYERETGKCFMVPVENRNAATLLAVIKEWIKPGTTIISNCWKVIYLCKYLNYKYYKLRTI</sequence>
<evidence type="ECO:0000313" key="2">
    <source>
        <dbReference type="EMBL" id="KAF0717392.1"/>
    </source>
</evidence>
<dbReference type="AlphaFoldDB" id="A0A6G0W258"/>
<name>A0A6G0W258_APHCR</name>
<reference evidence="2 3" key="1">
    <citation type="submission" date="2019-08" db="EMBL/GenBank/DDBJ databases">
        <title>Whole genome of Aphis craccivora.</title>
        <authorList>
            <person name="Voronova N.V."/>
            <person name="Shulinski R.S."/>
            <person name="Bandarenka Y.V."/>
            <person name="Zhorov D.G."/>
            <person name="Warner D."/>
        </authorList>
    </citation>
    <scope>NUCLEOTIDE SEQUENCE [LARGE SCALE GENOMIC DNA]</scope>
    <source>
        <strain evidence="2">180601</strain>
        <tissue evidence="2">Whole Body</tissue>
    </source>
</reference>
<accession>A0A6G0W258</accession>
<keyword evidence="3" id="KW-1185">Reference proteome</keyword>
<dbReference type="PANTHER" id="PTHR47163">
    <property type="entry name" value="DDE_TNP_IS1595 DOMAIN-CONTAINING PROTEIN"/>
    <property type="match status" value="1"/>
</dbReference>
<feature type="domain" description="ISXO2-like transposase" evidence="1">
    <location>
        <begin position="153"/>
        <end position="221"/>
    </location>
</feature>
<comment type="caution">
    <text evidence="2">The sequence shown here is derived from an EMBL/GenBank/DDBJ whole genome shotgun (WGS) entry which is preliminary data.</text>
</comment>
<organism evidence="2 3">
    <name type="scientific">Aphis craccivora</name>
    <name type="common">Cowpea aphid</name>
    <dbReference type="NCBI Taxonomy" id="307492"/>
    <lineage>
        <taxon>Eukaryota</taxon>
        <taxon>Metazoa</taxon>
        <taxon>Ecdysozoa</taxon>
        <taxon>Arthropoda</taxon>
        <taxon>Hexapoda</taxon>
        <taxon>Insecta</taxon>
        <taxon>Pterygota</taxon>
        <taxon>Neoptera</taxon>
        <taxon>Paraneoptera</taxon>
        <taxon>Hemiptera</taxon>
        <taxon>Sternorrhyncha</taxon>
        <taxon>Aphidomorpha</taxon>
        <taxon>Aphidoidea</taxon>
        <taxon>Aphididae</taxon>
        <taxon>Aphidini</taxon>
        <taxon>Aphis</taxon>
        <taxon>Aphis</taxon>
    </lineage>
</organism>